<proteinExistence type="predicted"/>
<organism evidence="1 2">
    <name type="scientific">Paenibacillus aurantius</name>
    <dbReference type="NCBI Taxonomy" id="2918900"/>
    <lineage>
        <taxon>Bacteria</taxon>
        <taxon>Bacillati</taxon>
        <taxon>Bacillota</taxon>
        <taxon>Bacilli</taxon>
        <taxon>Bacillales</taxon>
        <taxon>Paenibacillaceae</taxon>
        <taxon>Paenibacillus</taxon>
    </lineage>
</organism>
<dbReference type="EMBL" id="CP130318">
    <property type="protein sequence ID" value="WNQ12474.1"/>
    <property type="molecule type" value="Genomic_DNA"/>
</dbReference>
<dbReference type="RefSeq" id="WP_315606251.1">
    <property type="nucleotide sequence ID" value="NZ_CP130318.1"/>
</dbReference>
<dbReference type="AlphaFoldDB" id="A0AA96LEA9"/>
<dbReference type="Proteomes" id="UP001305702">
    <property type="component" value="Chromosome"/>
</dbReference>
<sequence length="179" mass="21179">MAREPKSVPFGYEPEPEGKKGTLFVFGTFEEYDEEQLEAMIRLCEERGFTKLVLYPQTEETLRRMGIESTVPYSKRIKVVEEVIHGKQYPLSVTVDRWEGKRKKYTPVETSLGFLMEKYKGPYFVFLPGVYANKVAGYSSFEEWIRKARLLIERNGEPLHPRLEQYRSRWEEWNGREAH</sequence>
<evidence type="ECO:0000313" key="2">
    <source>
        <dbReference type="Proteomes" id="UP001305702"/>
    </source>
</evidence>
<accession>A0AA96LEA9</accession>
<name>A0AA96LEA9_9BACL</name>
<gene>
    <name evidence="1" type="ORF">MJA45_05415</name>
</gene>
<reference evidence="1 2" key="1">
    <citation type="submission" date="2022-02" db="EMBL/GenBank/DDBJ databases">
        <title>Paenibacillus sp. MBLB1776 Whole Genome Shotgun Sequencing.</title>
        <authorList>
            <person name="Hwang C.Y."/>
            <person name="Cho E.-S."/>
            <person name="Seo M.-J."/>
        </authorList>
    </citation>
    <scope>NUCLEOTIDE SEQUENCE [LARGE SCALE GENOMIC DNA]</scope>
    <source>
        <strain evidence="1 2">MBLB1776</strain>
    </source>
</reference>
<dbReference type="KEGG" id="paun:MJA45_05415"/>
<keyword evidence="2" id="KW-1185">Reference proteome</keyword>
<evidence type="ECO:0000313" key="1">
    <source>
        <dbReference type="EMBL" id="WNQ12474.1"/>
    </source>
</evidence>
<protein>
    <submittedName>
        <fullName evidence="1">Uncharacterized protein</fullName>
    </submittedName>
</protein>